<organism evidence="2 3">
    <name type="scientific">Diploptera punctata</name>
    <name type="common">Pacific beetle cockroach</name>
    <dbReference type="NCBI Taxonomy" id="6984"/>
    <lineage>
        <taxon>Eukaryota</taxon>
        <taxon>Metazoa</taxon>
        <taxon>Ecdysozoa</taxon>
        <taxon>Arthropoda</taxon>
        <taxon>Hexapoda</taxon>
        <taxon>Insecta</taxon>
        <taxon>Pterygota</taxon>
        <taxon>Neoptera</taxon>
        <taxon>Polyneoptera</taxon>
        <taxon>Dictyoptera</taxon>
        <taxon>Blattodea</taxon>
        <taxon>Blaberoidea</taxon>
        <taxon>Blaberidae</taxon>
        <taxon>Diplopterinae</taxon>
        <taxon>Diploptera</taxon>
    </lineage>
</organism>
<evidence type="ECO:0000313" key="2">
    <source>
        <dbReference type="EMBL" id="KAJ9591350.1"/>
    </source>
</evidence>
<dbReference type="Proteomes" id="UP001233999">
    <property type="component" value="Unassembled WGS sequence"/>
</dbReference>
<dbReference type="AlphaFoldDB" id="A0AAD8A2C9"/>
<protein>
    <submittedName>
        <fullName evidence="2">Uncharacterized protein</fullName>
    </submittedName>
</protein>
<evidence type="ECO:0000256" key="1">
    <source>
        <dbReference type="SAM" id="MobiDB-lite"/>
    </source>
</evidence>
<feature type="region of interest" description="Disordered" evidence="1">
    <location>
        <begin position="93"/>
        <end position="113"/>
    </location>
</feature>
<reference evidence="2" key="1">
    <citation type="journal article" date="2023" name="IScience">
        <title>Live-bearing cockroach genome reveals convergent evolutionary mechanisms linked to viviparity in insects and beyond.</title>
        <authorList>
            <person name="Fouks B."/>
            <person name="Harrison M.C."/>
            <person name="Mikhailova A.A."/>
            <person name="Marchal E."/>
            <person name="English S."/>
            <person name="Carruthers M."/>
            <person name="Jennings E.C."/>
            <person name="Chiamaka E.L."/>
            <person name="Frigard R.A."/>
            <person name="Pippel M."/>
            <person name="Attardo G.M."/>
            <person name="Benoit J.B."/>
            <person name="Bornberg-Bauer E."/>
            <person name="Tobe S.S."/>
        </authorList>
    </citation>
    <scope>NUCLEOTIDE SEQUENCE</scope>
    <source>
        <strain evidence="2">Stay&amp;Tobe</strain>
    </source>
</reference>
<reference evidence="2" key="2">
    <citation type="submission" date="2023-05" db="EMBL/GenBank/DDBJ databases">
        <authorList>
            <person name="Fouks B."/>
        </authorList>
    </citation>
    <scope>NUCLEOTIDE SEQUENCE</scope>
    <source>
        <strain evidence="2">Stay&amp;Tobe</strain>
        <tissue evidence="2">Testes</tissue>
    </source>
</reference>
<keyword evidence="3" id="KW-1185">Reference proteome</keyword>
<feature type="non-terminal residue" evidence="2">
    <location>
        <position position="1"/>
    </location>
</feature>
<name>A0AAD8A2C9_DIPPU</name>
<gene>
    <name evidence="2" type="ORF">L9F63_002108</name>
</gene>
<evidence type="ECO:0000313" key="3">
    <source>
        <dbReference type="Proteomes" id="UP001233999"/>
    </source>
</evidence>
<comment type="caution">
    <text evidence="2">The sequence shown here is derived from an EMBL/GenBank/DDBJ whole genome shotgun (WGS) entry which is preliminary data.</text>
</comment>
<accession>A0AAD8A2C9</accession>
<dbReference type="EMBL" id="JASPKZ010003872">
    <property type="protein sequence ID" value="KAJ9591350.1"/>
    <property type="molecule type" value="Genomic_DNA"/>
</dbReference>
<proteinExistence type="predicted"/>
<sequence>MPFIDDDLLWCPDNDGKMVDLSQCLCMKSGLRHKHKGNINRKEEVEGETSGLGELSQSDLTGLVSSLDEDDDEDLFKQLGELDNFFTDFEEKEENNNNVVSPGSGGGAASDVVTSSTAPVKNATSLQDARAKKFTIAAANPLLAETLRFCGLEPSFSQVYCPEKQEMGHGSKEEVLGSTSTESPISLLFPSLSLDSHNLQILFHAFKPSGKIKDRRIHSHRHDENRGTKISFCALTTNPYTSLPQKQFLHSFFECIRERDHNNSIGVDLSTAN</sequence>